<dbReference type="GO" id="GO:0020037">
    <property type="term" value="F:heme binding"/>
    <property type="evidence" value="ECO:0007669"/>
    <property type="project" value="InterPro"/>
</dbReference>
<evidence type="ECO:0000313" key="1">
    <source>
        <dbReference type="EMBL" id="AKJ94725.1"/>
    </source>
</evidence>
<reference evidence="1 2" key="1">
    <citation type="submission" date="2015-04" db="EMBL/GenBank/DDBJ databases">
        <title>Complete Sequence for the Genome of the Thioalkalivibrio versutus D301.</title>
        <authorList>
            <person name="Mu T."/>
            <person name="Zhou J."/>
            <person name="Xu X."/>
        </authorList>
    </citation>
    <scope>NUCLEOTIDE SEQUENCE [LARGE SCALE GENOMIC DNA]</scope>
    <source>
        <strain evidence="1 2">D301</strain>
    </source>
</reference>
<dbReference type="PATRIC" id="fig|106634.4.peg.973"/>
<name>A0A0G3G0L6_9GAMM</name>
<dbReference type="OrthoDB" id="5783764at2"/>
<dbReference type="Pfam" id="PF01322">
    <property type="entry name" value="Cytochrom_C_2"/>
    <property type="match status" value="1"/>
</dbReference>
<dbReference type="Proteomes" id="UP000064201">
    <property type="component" value="Chromosome"/>
</dbReference>
<dbReference type="InterPro" id="IPR010980">
    <property type="entry name" value="Cyt_c/b562"/>
</dbReference>
<dbReference type="RefSeq" id="WP_018169486.1">
    <property type="nucleotide sequence ID" value="NZ_CP011367.1"/>
</dbReference>
<dbReference type="GO" id="GO:0009055">
    <property type="term" value="F:electron transfer activity"/>
    <property type="evidence" value="ECO:0007669"/>
    <property type="project" value="InterPro"/>
</dbReference>
<accession>A0A0G3G0L6</accession>
<dbReference type="Gene3D" id="1.20.120.10">
    <property type="entry name" value="Cytochrome c/b562"/>
    <property type="match status" value="1"/>
</dbReference>
<organism evidence="1 2">
    <name type="scientific">Thioalkalivibrio versutus</name>
    <dbReference type="NCBI Taxonomy" id="106634"/>
    <lineage>
        <taxon>Bacteria</taxon>
        <taxon>Pseudomonadati</taxon>
        <taxon>Pseudomonadota</taxon>
        <taxon>Gammaproteobacteria</taxon>
        <taxon>Chromatiales</taxon>
        <taxon>Ectothiorhodospiraceae</taxon>
        <taxon>Thioalkalivibrio</taxon>
    </lineage>
</organism>
<dbReference type="AlphaFoldDB" id="A0A0G3G0L6"/>
<proteinExistence type="predicted"/>
<dbReference type="PROSITE" id="PS51009">
    <property type="entry name" value="CYTCII"/>
    <property type="match status" value="1"/>
</dbReference>
<dbReference type="KEGG" id="tvr:TVD_04765"/>
<dbReference type="GO" id="GO:0005506">
    <property type="term" value="F:iron ion binding"/>
    <property type="evidence" value="ECO:0007669"/>
    <property type="project" value="InterPro"/>
</dbReference>
<dbReference type="STRING" id="106634.TVD_04765"/>
<dbReference type="EMBL" id="CP011367">
    <property type="protein sequence ID" value="AKJ94725.1"/>
    <property type="molecule type" value="Genomic_DNA"/>
</dbReference>
<dbReference type="GO" id="GO:0022900">
    <property type="term" value="P:electron transport chain"/>
    <property type="evidence" value="ECO:0007669"/>
    <property type="project" value="InterPro"/>
</dbReference>
<dbReference type="InterPro" id="IPR002321">
    <property type="entry name" value="Cyt_c_II"/>
</dbReference>
<sequence length="187" mass="20979">MNRTKSIRRSLTTGLPLALLLASAGTTGAEEITVPMPGPWGEGYEETLDDPASVDATEAFQRFRQQSMRGTSATYRSIEQILRYDAPFAERLPDLADELARRAADIETWFDRETPARDGDPGALPAAWADPDFAEYKASYRQAAERLQRKVETADDLADEAFQLRATKALNSVRHQCLACHDNYRRR</sequence>
<evidence type="ECO:0000313" key="2">
    <source>
        <dbReference type="Proteomes" id="UP000064201"/>
    </source>
</evidence>
<protein>
    <submittedName>
        <fullName evidence="1">Uncharacterized protein</fullName>
    </submittedName>
</protein>
<keyword evidence="2" id="KW-1185">Reference proteome</keyword>
<gene>
    <name evidence="1" type="ORF">TVD_04765</name>
</gene>
<dbReference type="SUPFAM" id="SSF47175">
    <property type="entry name" value="Cytochromes"/>
    <property type="match status" value="1"/>
</dbReference>